<dbReference type="KEGG" id="hse:Hsero_1206"/>
<sequence>MARRGSQEIGAGPRPRGARALRGRAAHFICAMHQDGGVPRYCPRRPPTCTCRVLLQHLAMHADRGGGPAGPMMLQHYRSPGEPTYPSITKENVHDPRHHPAHRPYPDPAGRDPSLAAQPQLGLWSQRYRWHHRHHPADPAVAREDIGRINPARDRASLITSGLRGEHGAHGAWSPSAPCSFWASCRDAVSVT</sequence>
<dbReference type="EMBL" id="CP002039">
    <property type="protein sequence ID" value="ADJ62723.1"/>
    <property type="molecule type" value="Genomic_DNA"/>
</dbReference>
<reference evidence="2 3" key="1">
    <citation type="submission" date="2010-04" db="EMBL/GenBank/DDBJ databases">
        <title>The genome of Herbaspirillum seropedicae SmR1, an endophytic, nitrogen-fixing, plant-growth promoting beta-Proteobacteria.</title>
        <authorList>
            <person name="Pedrosa F.O."/>
            <person name="Monteiro R.A."/>
            <person name="Wassem R."/>
            <person name="Cruz L.M."/>
            <person name="Ayub R.A."/>
            <person name="Colauto N.B."/>
            <person name="Fernandez M.A."/>
            <person name="Fungaro M.H.P."/>
            <person name="Grisard E.C."/>
            <person name="Hungria M."/>
            <person name="Madeira H.M.F."/>
            <person name="Nodari R.O."/>
            <person name="Osaku C.A."/>
            <person name="Petzl-Erler M.L."/>
            <person name="Terenzi H."/>
            <person name="Vieira L.G.E."/>
            <person name="Almeida M.I.M."/>
            <person name="Alves L.R."/>
            <person name="Arantes O.M.N."/>
            <person name="Balsanelli E."/>
            <person name="Barcellos F.G."/>
            <person name="Baura V.A."/>
            <person name="Binde D.R."/>
            <person name="Campo R.J."/>
            <person name="Chubatsu L.S."/>
            <person name="Chueire L.M.O."/>
            <person name="Ciferri R.R."/>
            <person name="Correa L.C."/>
            <person name="da Conceicao Silva J.L."/>
            <person name="Dabul A.N.G."/>
            <person name="Dambros B.P."/>
            <person name="Faoro H."/>
            <person name="Favetti A."/>
            <person name="Friedermann G."/>
            <person name="Furlaneto M.C."/>
            <person name="Gasques L.S."/>
            <person name="Gimenes C.C.T."/>
            <person name="Gioppo N.M.R."/>
            <person name="Glienke-Blanco C."/>
            <person name="Godoy L.P."/>
            <person name="Guerra M.P."/>
            <person name="Karp S."/>
            <person name="Kava-Cordeiro V."/>
            <person name="Margarido V.P."/>
            <person name="Mathioni S.M."/>
            <person name="Menck-Soares M.A."/>
            <person name="Murace N.K."/>
            <person name="Nicolas M.F."/>
            <person name="Oliveira C.E.C."/>
            <person name="Pagnan N.A.B."/>
            <person name="Pamphile J.A."/>
            <person name="Patussi E.V."/>
            <person name="Pereira L.F.P."/>
            <person name="Pereira-Ferrari L."/>
            <person name="Pinto F.G.S."/>
            <person name="Precoma C."/>
            <person name="Prioli A.J."/>
            <person name="Prioli S.M.A.P."/>
            <person name="Raittz R.T."/>
            <person name="Ramos H.J.O."/>
            <person name="Ribeiro E.M.S.F."/>
            <person name="Rigo L.U."/>
            <person name="Rocha C.L.M.S.C."/>
            <person name="Rocha S.N."/>
            <person name="Santos K."/>
            <person name="Satori D."/>
            <person name="Silva A.G."/>
            <person name="Simao R.C.G."/>
            <person name="Soares M.A.M."/>
            <person name="Souza E.M."/>
            <person name="Steffens M.B.R."/>
            <person name="Steindel M."/>
            <person name="Tadra-Sfeir M.Z."/>
            <person name="Takahashi E.K."/>
            <person name="Torres R.A."/>
            <person name="Valle J.S."/>
            <person name="Vernal J.I."/>
            <person name="Vilas-Boas L.A."/>
            <person name="Watanabe M.A.E."/>
            <person name="Weiss V.A."/>
            <person name="Yates M.A."/>
            <person name="Souza E.M."/>
        </authorList>
    </citation>
    <scope>NUCLEOTIDE SEQUENCE [LARGE SCALE GENOMIC DNA]</scope>
    <source>
        <strain evidence="2 3">SmR1</strain>
    </source>
</reference>
<evidence type="ECO:0000313" key="3">
    <source>
        <dbReference type="Proteomes" id="UP000000329"/>
    </source>
</evidence>
<feature type="region of interest" description="Disordered" evidence="1">
    <location>
        <begin position="89"/>
        <end position="116"/>
    </location>
</feature>
<accession>D8J1V2</accession>
<name>D8J1V2_HERSS</name>
<dbReference type="Proteomes" id="UP000000329">
    <property type="component" value="Chromosome"/>
</dbReference>
<gene>
    <name evidence="2" type="ordered locus">Hsero_1206</name>
</gene>
<dbReference type="STRING" id="757424.Hsero_1206"/>
<organism evidence="2 3">
    <name type="scientific">Herbaspirillum seropedicae (strain SmR1)</name>
    <dbReference type="NCBI Taxonomy" id="757424"/>
    <lineage>
        <taxon>Bacteria</taxon>
        <taxon>Pseudomonadati</taxon>
        <taxon>Pseudomonadota</taxon>
        <taxon>Betaproteobacteria</taxon>
        <taxon>Burkholderiales</taxon>
        <taxon>Oxalobacteraceae</taxon>
        <taxon>Herbaspirillum</taxon>
    </lineage>
</organism>
<protein>
    <submittedName>
        <fullName evidence="2">Uncharacterized protein</fullName>
    </submittedName>
</protein>
<dbReference type="HOGENOM" id="CLU_1413433_0_0_4"/>
<dbReference type="AlphaFoldDB" id="D8J1V2"/>
<evidence type="ECO:0000313" key="2">
    <source>
        <dbReference type="EMBL" id="ADJ62723.1"/>
    </source>
</evidence>
<evidence type="ECO:0000256" key="1">
    <source>
        <dbReference type="SAM" id="MobiDB-lite"/>
    </source>
</evidence>
<keyword evidence="3" id="KW-1185">Reference proteome</keyword>
<proteinExistence type="predicted"/>